<dbReference type="Proteomes" id="UP001176468">
    <property type="component" value="Unassembled WGS sequence"/>
</dbReference>
<feature type="region of interest" description="Disordered" evidence="1">
    <location>
        <begin position="337"/>
        <end position="360"/>
    </location>
</feature>
<gene>
    <name evidence="3" type="ORF">Q5H94_08400</name>
</gene>
<dbReference type="InterPro" id="IPR037524">
    <property type="entry name" value="PA14/GLEYA"/>
</dbReference>
<protein>
    <recommendedName>
        <fullName evidence="2">PA14 domain-containing protein</fullName>
    </recommendedName>
</protein>
<comment type="caution">
    <text evidence="3">The sequence shown here is derived from an EMBL/GenBank/DDBJ whole genome shotgun (WGS) entry which is preliminary data.</text>
</comment>
<proteinExistence type="predicted"/>
<feature type="domain" description="PA14" evidence="2">
    <location>
        <begin position="53"/>
        <end position="184"/>
    </location>
</feature>
<name>A0ABT8ZZC3_9SPHN</name>
<evidence type="ECO:0000313" key="3">
    <source>
        <dbReference type="EMBL" id="MDO7842345.1"/>
    </source>
</evidence>
<dbReference type="PROSITE" id="PS51820">
    <property type="entry name" value="PA14"/>
    <property type="match status" value="1"/>
</dbReference>
<keyword evidence="4" id="KW-1185">Reference proteome</keyword>
<evidence type="ECO:0000259" key="2">
    <source>
        <dbReference type="PROSITE" id="PS51820"/>
    </source>
</evidence>
<dbReference type="EMBL" id="JAUQSZ010000005">
    <property type="protein sequence ID" value="MDO7842345.1"/>
    <property type="molecule type" value="Genomic_DNA"/>
</dbReference>
<reference evidence="3" key="1">
    <citation type="submission" date="2023-07" db="EMBL/GenBank/DDBJ databases">
        <authorList>
            <person name="Kim M.K."/>
        </authorList>
    </citation>
    <scope>NUCLEOTIDE SEQUENCE</scope>
    <source>
        <strain evidence="3">CA1-15</strain>
    </source>
</reference>
<sequence>MVLFAGGLVVALVAPGTDPASGWGKPRRDTGQMLVPDKIHSGWGRKLNPTGAVPNEGFRAFYINRDDPGRLIFQEDVDSIAIKYAWADFHNINSPQFAGYWVGRVRVPRTMSKQISVSLSWSKARIFVDGEPVFDGGGNKSFTHEFSKGDHIVEVEFANGWHTTEFKVTIEDPVETVPAASASDYIGDAESGARLAYVGLYESAAKDTSVTVNVPATGRPVVLWLTSYEAIDWTIVSADPVKVFVSAYTPGSRVQGRRVKRVVHVERAVSIYSETKRCSCSGGFYHCEGNQDLDNVAESLRSVTGMTLSGYAVKYSAAEVTVQPYGQSDRSGILDQRAAGDAAREQCQRKANPDFDKLME</sequence>
<evidence type="ECO:0000313" key="4">
    <source>
        <dbReference type="Proteomes" id="UP001176468"/>
    </source>
</evidence>
<feature type="compositionally biased region" description="Basic and acidic residues" evidence="1">
    <location>
        <begin position="342"/>
        <end position="360"/>
    </location>
</feature>
<accession>A0ABT8ZZC3</accession>
<organism evidence="3 4">
    <name type="scientific">Sphingomonas immobilis</name>
    <dbReference type="NCBI Taxonomy" id="3063997"/>
    <lineage>
        <taxon>Bacteria</taxon>
        <taxon>Pseudomonadati</taxon>
        <taxon>Pseudomonadota</taxon>
        <taxon>Alphaproteobacteria</taxon>
        <taxon>Sphingomonadales</taxon>
        <taxon>Sphingomonadaceae</taxon>
        <taxon>Sphingomonas</taxon>
    </lineage>
</organism>
<evidence type="ECO:0000256" key="1">
    <source>
        <dbReference type="SAM" id="MobiDB-lite"/>
    </source>
</evidence>
<dbReference type="RefSeq" id="WP_304560815.1">
    <property type="nucleotide sequence ID" value="NZ_JAUQSZ010000005.1"/>
</dbReference>